<sequence>MNEIKSNAPSNVILIDRLSDTVRYRVKSNTKYTFIIFLEGNHDAQGKVEIEIEGSNADVKILGLLLGTGTSRLRLYTLQNHHKPSSVSDLLIKSVLFGKSKLYYEGLIKIGSGAQKSNAYQKNQVLLMSKDVWADSRPKLEILANDVRCTHGATIGKIDRELLFYLSSRGLNEKKASQLIISGFYQEVLDRIPDRNLSEKLSLRLDSLVVKYL</sequence>
<dbReference type="GO" id="GO:0016226">
    <property type="term" value="P:iron-sulfur cluster assembly"/>
    <property type="evidence" value="ECO:0007669"/>
    <property type="project" value="InterPro"/>
</dbReference>
<dbReference type="Proteomes" id="UP000177354">
    <property type="component" value="Unassembled WGS sequence"/>
</dbReference>
<comment type="caution">
    <text evidence="2">The sequence shown here is derived from an EMBL/GenBank/DDBJ whole genome shotgun (WGS) entry which is preliminary data.</text>
</comment>
<feature type="domain" description="SUF system FeS cluster assembly SufBD core" evidence="1">
    <location>
        <begin position="20"/>
        <end position="184"/>
    </location>
</feature>
<reference evidence="2 3" key="1">
    <citation type="journal article" date="2016" name="Nat. Commun.">
        <title>Thousands of microbial genomes shed light on interconnected biogeochemical processes in an aquifer system.</title>
        <authorList>
            <person name="Anantharaman K."/>
            <person name="Brown C.T."/>
            <person name="Hug L.A."/>
            <person name="Sharon I."/>
            <person name="Castelle C.J."/>
            <person name="Probst A.J."/>
            <person name="Thomas B.C."/>
            <person name="Singh A."/>
            <person name="Wilkins M.J."/>
            <person name="Karaoz U."/>
            <person name="Brodie E.L."/>
            <person name="Williams K.H."/>
            <person name="Hubbard S.S."/>
            <person name="Banfield J.F."/>
        </authorList>
    </citation>
    <scope>NUCLEOTIDE SEQUENCE [LARGE SCALE GENOMIC DNA]</scope>
</reference>
<dbReference type="InterPro" id="IPR037284">
    <property type="entry name" value="SUF_FeS_clus_asmbl_SufBD_sf"/>
</dbReference>
<dbReference type="InterPro" id="IPR055346">
    <property type="entry name" value="Fe-S_cluster_assembly_SufBD"/>
</dbReference>
<proteinExistence type="predicted"/>
<organism evidence="2 3">
    <name type="scientific">Candidatus Gottesmanbacteria bacterium RIFCSPHIGHO2_01_FULL_40_15</name>
    <dbReference type="NCBI Taxonomy" id="1798376"/>
    <lineage>
        <taxon>Bacteria</taxon>
        <taxon>Candidatus Gottesmaniibacteriota</taxon>
    </lineage>
</organism>
<name>A0A1F5YZZ3_9BACT</name>
<gene>
    <name evidence="2" type="ORF">A2777_05140</name>
</gene>
<dbReference type="PANTHER" id="PTHR43575:SF1">
    <property type="entry name" value="PROTEIN ABCI7, CHLOROPLASTIC"/>
    <property type="match status" value="1"/>
</dbReference>
<evidence type="ECO:0000313" key="3">
    <source>
        <dbReference type="Proteomes" id="UP000177354"/>
    </source>
</evidence>
<dbReference type="AlphaFoldDB" id="A0A1F5YZZ3"/>
<evidence type="ECO:0000313" key="2">
    <source>
        <dbReference type="EMBL" id="OGG05741.1"/>
    </source>
</evidence>
<evidence type="ECO:0000259" key="1">
    <source>
        <dbReference type="Pfam" id="PF01458"/>
    </source>
</evidence>
<dbReference type="EMBL" id="MFJF01000026">
    <property type="protein sequence ID" value="OGG05741.1"/>
    <property type="molecule type" value="Genomic_DNA"/>
</dbReference>
<dbReference type="PANTHER" id="PTHR43575">
    <property type="entry name" value="PROTEIN ABCI7, CHLOROPLASTIC"/>
    <property type="match status" value="1"/>
</dbReference>
<protein>
    <recommendedName>
        <fullName evidence="1">SUF system FeS cluster assembly SufBD core domain-containing protein</fullName>
    </recommendedName>
</protein>
<dbReference type="Pfam" id="PF01458">
    <property type="entry name" value="SUFBD_core"/>
    <property type="match status" value="1"/>
</dbReference>
<dbReference type="SUPFAM" id="SSF101960">
    <property type="entry name" value="Stabilizer of iron transporter SufD"/>
    <property type="match status" value="1"/>
</dbReference>
<dbReference type="InterPro" id="IPR000825">
    <property type="entry name" value="SUF_FeS_clus_asmbl_SufBD_core"/>
</dbReference>
<accession>A0A1F5YZZ3</accession>